<keyword evidence="2" id="KW-0812">Transmembrane</keyword>
<feature type="compositionally biased region" description="Basic and acidic residues" evidence="1">
    <location>
        <begin position="254"/>
        <end position="268"/>
    </location>
</feature>
<feature type="compositionally biased region" description="Acidic residues" evidence="1">
    <location>
        <begin position="56"/>
        <end position="67"/>
    </location>
</feature>
<name>X6LSW9_RETFI</name>
<keyword evidence="2" id="KW-1133">Transmembrane helix</keyword>
<feature type="compositionally biased region" description="Polar residues" evidence="1">
    <location>
        <begin position="146"/>
        <end position="155"/>
    </location>
</feature>
<feature type="compositionally biased region" description="Low complexity" evidence="1">
    <location>
        <begin position="162"/>
        <end position="179"/>
    </location>
</feature>
<feature type="compositionally biased region" description="Acidic residues" evidence="1">
    <location>
        <begin position="234"/>
        <end position="253"/>
    </location>
</feature>
<sequence length="757" mass="87725">MLITYPPALTQKIEQKKFSDFFRHMENAETGQSLQRQPTMIQMRQSFVDKVLNSMDNEDEEEDEDEVTEKSDNELDTDSVQLPLVVVFLREYVFTNVAATAGFGDRNHHNAKNDQQDQSYVVSSSRDDEEENDQKNVSVVEKNDKVQSNVTTANRQSKKISKQLSKSNTQINSQSSSASGWGYSEYPFSAFDVGPFGGNTAIKLSNGTQDQDKESEDGKTSVKQKRDQPHVLAEDDDDDDDDGDDNDDDDDDLRDEKSQEESKTKDFDLTLWLEPKEGTFEECDIRLEDEELEHKKPEAERFLDPHFFFDSFTNASTTMDSYDEWKKKRKVLGFRTTALKDIDHALKAYILCVDTMKAMMRNCLLIFYDIHQDMHTGIMNHSFFFFLRKQTCSYVEFKETKNPSLPGSTFNCGPYSVVAAWDLFKFGATLTNEDWKHLLDEKSPAQFFTRQNPDTRHFTDPNERKRTEAYNTSRRYVNFCLAEHFNKYLKSLGFGSCIEWKKVKSQFLNKSNAAVLNAFDSYSYYINPKFCVCLCSSFFLFYNLANLMDDRNAMYISNRKILAEPMLWLIYVYRFLLDKQTKLSKLCLYCSNFGLETRAIAKKIQDIVSDLGKSAKEESDDLQKLMTKIPLINDLKETFKKDIAQRDLEKSFFYFCIALFSFVYTTTIQFLLVTWGDGDITAFLDTKKKGLNKVKVSKIVNALSLVVVDIFFPFFKHFFVLESSAMHWKHFLDLKYCDFQSHVTFSICSDGKAIRKQ</sequence>
<evidence type="ECO:0000256" key="1">
    <source>
        <dbReference type="SAM" id="MobiDB-lite"/>
    </source>
</evidence>
<keyword evidence="2" id="KW-0472">Membrane</keyword>
<organism evidence="3 4">
    <name type="scientific">Reticulomyxa filosa</name>
    <dbReference type="NCBI Taxonomy" id="46433"/>
    <lineage>
        <taxon>Eukaryota</taxon>
        <taxon>Sar</taxon>
        <taxon>Rhizaria</taxon>
        <taxon>Retaria</taxon>
        <taxon>Foraminifera</taxon>
        <taxon>Monothalamids</taxon>
        <taxon>Reticulomyxidae</taxon>
        <taxon>Reticulomyxa</taxon>
    </lineage>
</organism>
<evidence type="ECO:0000313" key="3">
    <source>
        <dbReference type="EMBL" id="ETO04212.1"/>
    </source>
</evidence>
<feature type="region of interest" description="Disordered" evidence="1">
    <location>
        <begin position="201"/>
        <end position="268"/>
    </location>
</feature>
<evidence type="ECO:0000256" key="2">
    <source>
        <dbReference type="SAM" id="Phobius"/>
    </source>
</evidence>
<evidence type="ECO:0000313" key="4">
    <source>
        <dbReference type="Proteomes" id="UP000023152"/>
    </source>
</evidence>
<comment type="caution">
    <text evidence="3">The sequence shown here is derived from an EMBL/GenBank/DDBJ whole genome shotgun (WGS) entry which is preliminary data.</text>
</comment>
<feature type="region of interest" description="Disordered" evidence="1">
    <location>
        <begin position="103"/>
        <end position="179"/>
    </location>
</feature>
<dbReference type="EMBL" id="ASPP01029685">
    <property type="protein sequence ID" value="ETO04212.1"/>
    <property type="molecule type" value="Genomic_DNA"/>
</dbReference>
<dbReference type="Proteomes" id="UP000023152">
    <property type="component" value="Unassembled WGS sequence"/>
</dbReference>
<feature type="transmembrane region" description="Helical" evidence="2">
    <location>
        <begin position="524"/>
        <end position="545"/>
    </location>
</feature>
<proteinExistence type="predicted"/>
<keyword evidence="4" id="KW-1185">Reference proteome</keyword>
<reference evidence="3 4" key="1">
    <citation type="journal article" date="2013" name="Curr. Biol.">
        <title>The Genome of the Foraminiferan Reticulomyxa filosa.</title>
        <authorList>
            <person name="Glockner G."/>
            <person name="Hulsmann N."/>
            <person name="Schleicher M."/>
            <person name="Noegel A.A."/>
            <person name="Eichinger L."/>
            <person name="Gallinger C."/>
            <person name="Pawlowski J."/>
            <person name="Sierra R."/>
            <person name="Euteneuer U."/>
            <person name="Pillet L."/>
            <person name="Moustafa A."/>
            <person name="Platzer M."/>
            <person name="Groth M."/>
            <person name="Szafranski K."/>
            <person name="Schliwa M."/>
        </authorList>
    </citation>
    <scope>NUCLEOTIDE SEQUENCE [LARGE SCALE GENOMIC DNA]</scope>
</reference>
<feature type="transmembrane region" description="Helical" evidence="2">
    <location>
        <begin position="652"/>
        <end position="676"/>
    </location>
</feature>
<feature type="compositionally biased region" description="Basic and acidic residues" evidence="1">
    <location>
        <begin position="105"/>
        <end position="115"/>
    </location>
</feature>
<protein>
    <submittedName>
        <fullName evidence="3">Uncharacterized protein</fullName>
    </submittedName>
</protein>
<accession>X6LSW9</accession>
<feature type="region of interest" description="Disordered" evidence="1">
    <location>
        <begin position="56"/>
        <end position="75"/>
    </location>
</feature>
<gene>
    <name evidence="3" type="ORF">RFI_33187</name>
</gene>
<feature type="transmembrane region" description="Helical" evidence="2">
    <location>
        <begin position="696"/>
        <end position="715"/>
    </location>
</feature>
<dbReference type="AlphaFoldDB" id="X6LSW9"/>
<feature type="compositionally biased region" description="Basic and acidic residues" evidence="1">
    <location>
        <begin position="210"/>
        <end position="233"/>
    </location>
</feature>